<gene>
    <name evidence="1" type="ORF">DNTS_025428</name>
</gene>
<protein>
    <submittedName>
        <fullName evidence="1">Uncharacterized protein</fullName>
    </submittedName>
</protein>
<sequence length="249" mass="27918">MLRDCPGDLGTVESWSSDILPGEARPCPSWFLTAGYLCRAYGSFHSKTLCVEKGRARNGWFLLESLTHHRTQKKELIEEEILHWVTVPPLCPSQSTGTIDLRLQGRKQNTLDSMISCLSLSSMMPGCREISVLLLTDGVVRQALLALLLSCVPWPLPLCQPIRLVPTSTTPPTRLPFFCLLELLSVLVSELIWGALEEAAVSRRMCQAAATDNLFIHWQSAKHSAVHLWQGLKLSVLSRAWLHPCRLYF</sequence>
<proteinExistence type="predicted"/>
<evidence type="ECO:0000313" key="2">
    <source>
        <dbReference type="Proteomes" id="UP000316079"/>
    </source>
</evidence>
<evidence type="ECO:0000313" key="1">
    <source>
        <dbReference type="EMBL" id="TRY84320.1"/>
    </source>
</evidence>
<keyword evidence="2" id="KW-1185">Reference proteome</keyword>
<reference evidence="1 2" key="1">
    <citation type="journal article" date="2019" name="Sci. Data">
        <title>Hybrid genome assembly and annotation of Danionella translucida.</title>
        <authorList>
            <person name="Kadobianskyi M."/>
            <person name="Schulze L."/>
            <person name="Schuelke M."/>
            <person name="Judkewitz B."/>
        </authorList>
    </citation>
    <scope>NUCLEOTIDE SEQUENCE [LARGE SCALE GENOMIC DNA]</scope>
    <source>
        <strain evidence="1 2">Bolton</strain>
    </source>
</reference>
<dbReference type="Proteomes" id="UP000316079">
    <property type="component" value="Unassembled WGS sequence"/>
</dbReference>
<dbReference type="EMBL" id="SRMA01026411">
    <property type="protein sequence ID" value="TRY84320.1"/>
    <property type="molecule type" value="Genomic_DNA"/>
</dbReference>
<dbReference type="AlphaFoldDB" id="A0A553Q312"/>
<comment type="caution">
    <text evidence="1">The sequence shown here is derived from an EMBL/GenBank/DDBJ whole genome shotgun (WGS) entry which is preliminary data.</text>
</comment>
<accession>A0A553Q312</accession>
<dbReference type="OrthoDB" id="8872930at2759"/>
<name>A0A553Q312_9TELE</name>
<organism evidence="1 2">
    <name type="scientific">Danionella cerebrum</name>
    <dbReference type="NCBI Taxonomy" id="2873325"/>
    <lineage>
        <taxon>Eukaryota</taxon>
        <taxon>Metazoa</taxon>
        <taxon>Chordata</taxon>
        <taxon>Craniata</taxon>
        <taxon>Vertebrata</taxon>
        <taxon>Euteleostomi</taxon>
        <taxon>Actinopterygii</taxon>
        <taxon>Neopterygii</taxon>
        <taxon>Teleostei</taxon>
        <taxon>Ostariophysi</taxon>
        <taxon>Cypriniformes</taxon>
        <taxon>Danionidae</taxon>
        <taxon>Danioninae</taxon>
        <taxon>Danionella</taxon>
    </lineage>
</organism>